<reference evidence="1 2" key="1">
    <citation type="submission" date="2023-07" db="EMBL/GenBank/DDBJ databases">
        <title>Genomic Encyclopedia of Type Strains, Phase IV (KMG-IV): sequencing the most valuable type-strain genomes for metagenomic binning, comparative biology and taxonomic classification.</title>
        <authorList>
            <person name="Goeker M."/>
        </authorList>
    </citation>
    <scope>NUCLEOTIDE SEQUENCE [LARGE SCALE GENOMIC DNA]</scope>
    <source>
        <strain evidence="1 2">DSM 22616</strain>
    </source>
</reference>
<dbReference type="InterPro" id="IPR015867">
    <property type="entry name" value="N-reg_PII/ATP_PRibTrfase_C"/>
</dbReference>
<gene>
    <name evidence="1" type="ORF">J2S72_001487</name>
</gene>
<dbReference type="Pfam" id="PF06153">
    <property type="entry name" value="CdAMP_rec"/>
    <property type="match status" value="1"/>
</dbReference>
<comment type="caution">
    <text evidence="1">The sequence shown here is derived from an EMBL/GenBank/DDBJ whole genome shotgun (WGS) entry which is preliminary data.</text>
</comment>
<evidence type="ECO:0000313" key="2">
    <source>
        <dbReference type="Proteomes" id="UP001236559"/>
    </source>
</evidence>
<evidence type="ECO:0000313" key="1">
    <source>
        <dbReference type="EMBL" id="MDQ0275460.1"/>
    </source>
</evidence>
<dbReference type="EMBL" id="JAUSTN010000007">
    <property type="protein sequence ID" value="MDQ0275460.1"/>
    <property type="molecule type" value="Genomic_DNA"/>
</dbReference>
<accession>A0ABU0AWR3</accession>
<proteinExistence type="predicted"/>
<dbReference type="RefSeq" id="WP_023055976.1">
    <property type="nucleotide sequence ID" value="NZ_JAUSTN010000007.1"/>
</dbReference>
<organism evidence="1 2">
    <name type="scientific">Peptoniphilus koenoeneniae</name>
    <dbReference type="NCBI Taxonomy" id="507751"/>
    <lineage>
        <taxon>Bacteria</taxon>
        <taxon>Bacillati</taxon>
        <taxon>Bacillota</taxon>
        <taxon>Tissierellia</taxon>
        <taxon>Tissierellales</taxon>
        <taxon>Peptoniphilaceae</taxon>
        <taxon>Peptoniphilus</taxon>
    </lineage>
</organism>
<dbReference type="Proteomes" id="UP001236559">
    <property type="component" value="Unassembled WGS sequence"/>
</dbReference>
<dbReference type="InterPro" id="IPR010375">
    <property type="entry name" value="CdAMP_rec"/>
</dbReference>
<protein>
    <submittedName>
        <fullName evidence="1">Uncharacterized protein YaaQ</fullName>
    </submittedName>
</protein>
<name>A0ABU0AWR3_9FIRM</name>
<dbReference type="PANTHER" id="PTHR38456:SF1">
    <property type="entry name" value="CYCLIC DI-AMP RECEPTOR A"/>
    <property type="match status" value="1"/>
</dbReference>
<dbReference type="Gene3D" id="3.30.70.120">
    <property type="match status" value="1"/>
</dbReference>
<dbReference type="PANTHER" id="PTHR38456">
    <property type="entry name" value="CYCLIC DI-AMP RECEPTOR A"/>
    <property type="match status" value="1"/>
</dbReference>
<dbReference type="SUPFAM" id="SSF54913">
    <property type="entry name" value="GlnB-like"/>
    <property type="match status" value="1"/>
</dbReference>
<sequence>MKMIIAIVQDKFVDELLDKFFEENISVTKVSSSGGFFKSGNTTLFLGVEDEELGHVDSILKEVTQTEEIKDERGNFELSGATIFVLDVEKSMRI</sequence>
<keyword evidence="2" id="KW-1185">Reference proteome</keyword>
<dbReference type="InterPro" id="IPR011322">
    <property type="entry name" value="N-reg_PII-like_a/b"/>
</dbReference>